<dbReference type="OrthoDB" id="9809784at2"/>
<dbReference type="InterPro" id="IPR050072">
    <property type="entry name" value="Peptidase_M20A"/>
</dbReference>
<keyword evidence="2" id="KW-0378">Hydrolase</keyword>
<feature type="domain" description="Peptidase M20 dimerisation" evidence="4">
    <location>
        <begin position="172"/>
        <end position="284"/>
    </location>
</feature>
<evidence type="ECO:0000313" key="5">
    <source>
        <dbReference type="EMBL" id="SFO75167.1"/>
    </source>
</evidence>
<dbReference type="CDD" id="cd03894">
    <property type="entry name" value="M20_ArgE"/>
    <property type="match status" value="1"/>
</dbReference>
<gene>
    <name evidence="5" type="ORF">SAMN04488056_11239</name>
</gene>
<evidence type="ECO:0000256" key="3">
    <source>
        <dbReference type="ARBA" id="ARBA00023285"/>
    </source>
</evidence>
<dbReference type="Proteomes" id="UP000199236">
    <property type="component" value="Unassembled WGS sequence"/>
</dbReference>
<dbReference type="GO" id="GO:0046872">
    <property type="term" value="F:metal ion binding"/>
    <property type="evidence" value="ECO:0007669"/>
    <property type="project" value="UniProtKB-KW"/>
</dbReference>
<dbReference type="AlphaFoldDB" id="A0A1I5JQW3"/>
<dbReference type="NCBIfam" id="TIGR01892">
    <property type="entry name" value="AcOrn-deacetyl"/>
    <property type="match status" value="1"/>
</dbReference>
<dbReference type="GO" id="GO:0006526">
    <property type="term" value="P:L-arginine biosynthetic process"/>
    <property type="evidence" value="ECO:0007669"/>
    <property type="project" value="InterPro"/>
</dbReference>
<accession>A0A1I5JQW3</accession>
<dbReference type="SUPFAM" id="SSF55031">
    <property type="entry name" value="Bacterial exopeptidase dimerisation domain"/>
    <property type="match status" value="1"/>
</dbReference>
<dbReference type="InterPro" id="IPR011650">
    <property type="entry name" value="Peptidase_M20_dimer"/>
</dbReference>
<dbReference type="InterPro" id="IPR002933">
    <property type="entry name" value="Peptidase_M20"/>
</dbReference>
<keyword evidence="3" id="KW-0170">Cobalt</keyword>
<sequence>MTQKKAIEFISKLVSFDTNSAKSNLELINYVKDYLAGFDIESTLVYNDDKTKANLFAVIGPKVEGGIILSGHTDCVPVEGQPWDTDPFTVVEKDGYLYGRGVADMKSFSAINLSLVPEMVKADLKKPIILALSYDEEIGCVGAPFMIEEIVKQVPKPAAAIVGEPTLMKMVNAHKGINVFKTTVTGQEAHSSKIHLGVSAVMTAAKLVCFLEGQLNFYKEHSFPDSGFEPPYTTVHVGMIEGGTAPNIVSRDCSFYWDVRDMPWDKISDIKDRFDAYCAELLKEMRKVAPGCDIVTEVIAAAPPLAPEEEGAAEAICRHLTGQNTGSVVPYGTEGGQFQEAGVSTIVCGPGSIDQAHKANEFLKVSEVDKAVDFITKLIVLQTKS</sequence>
<dbReference type="GO" id="GO:0008777">
    <property type="term" value="F:acetylornithine deacetylase activity"/>
    <property type="evidence" value="ECO:0007669"/>
    <property type="project" value="TreeGrafter"/>
</dbReference>
<dbReference type="InterPro" id="IPR036264">
    <property type="entry name" value="Bact_exopeptidase_dim_dom"/>
</dbReference>
<dbReference type="SUPFAM" id="SSF53187">
    <property type="entry name" value="Zn-dependent exopeptidases"/>
    <property type="match status" value="1"/>
</dbReference>
<reference evidence="5 6" key="1">
    <citation type="submission" date="2016-10" db="EMBL/GenBank/DDBJ databases">
        <authorList>
            <person name="de Groot N.N."/>
        </authorList>
    </citation>
    <scope>NUCLEOTIDE SEQUENCE [LARGE SCALE GENOMIC DNA]</scope>
    <source>
        <strain evidence="5 6">CGMCC 1.9157</strain>
    </source>
</reference>
<evidence type="ECO:0000256" key="2">
    <source>
        <dbReference type="ARBA" id="ARBA00022801"/>
    </source>
</evidence>
<dbReference type="Pfam" id="PF07687">
    <property type="entry name" value="M20_dimer"/>
    <property type="match status" value="1"/>
</dbReference>
<dbReference type="PANTHER" id="PTHR43808">
    <property type="entry name" value="ACETYLORNITHINE DEACETYLASE"/>
    <property type="match status" value="1"/>
</dbReference>
<dbReference type="NCBIfam" id="NF005710">
    <property type="entry name" value="PRK07522.1"/>
    <property type="match status" value="1"/>
</dbReference>
<name>A0A1I5JQW3_9HYPH</name>
<dbReference type="InterPro" id="IPR010169">
    <property type="entry name" value="AcOrn-deacetyl"/>
</dbReference>
<dbReference type="Gene3D" id="3.40.630.10">
    <property type="entry name" value="Zn peptidases"/>
    <property type="match status" value="1"/>
</dbReference>
<keyword evidence="6" id="KW-1185">Reference proteome</keyword>
<organism evidence="5 6">
    <name type="scientific">Cohaesibacter marisflavi</name>
    <dbReference type="NCBI Taxonomy" id="655353"/>
    <lineage>
        <taxon>Bacteria</taxon>
        <taxon>Pseudomonadati</taxon>
        <taxon>Pseudomonadota</taxon>
        <taxon>Alphaproteobacteria</taxon>
        <taxon>Hyphomicrobiales</taxon>
        <taxon>Cohaesibacteraceae</taxon>
    </lineage>
</organism>
<dbReference type="PANTHER" id="PTHR43808:SF31">
    <property type="entry name" value="N-ACETYL-L-CITRULLINE DEACETYLASE"/>
    <property type="match status" value="1"/>
</dbReference>
<evidence type="ECO:0000256" key="1">
    <source>
        <dbReference type="ARBA" id="ARBA00022723"/>
    </source>
</evidence>
<protein>
    <submittedName>
        <fullName evidence="5">Acetylornithine deacetylase</fullName>
    </submittedName>
</protein>
<dbReference type="Gene3D" id="3.30.70.360">
    <property type="match status" value="1"/>
</dbReference>
<dbReference type="STRING" id="655353.SAMN04488056_11239"/>
<proteinExistence type="predicted"/>
<dbReference type="EMBL" id="FOVR01000012">
    <property type="protein sequence ID" value="SFO75167.1"/>
    <property type="molecule type" value="Genomic_DNA"/>
</dbReference>
<evidence type="ECO:0000313" key="6">
    <source>
        <dbReference type="Proteomes" id="UP000199236"/>
    </source>
</evidence>
<dbReference type="RefSeq" id="WP_090074728.1">
    <property type="nucleotide sequence ID" value="NZ_FOVR01000012.1"/>
</dbReference>
<dbReference type="Pfam" id="PF01546">
    <property type="entry name" value="Peptidase_M20"/>
    <property type="match status" value="1"/>
</dbReference>
<evidence type="ECO:0000259" key="4">
    <source>
        <dbReference type="Pfam" id="PF07687"/>
    </source>
</evidence>
<keyword evidence="1" id="KW-0479">Metal-binding</keyword>